<protein>
    <submittedName>
        <fullName evidence="7">Radical SAM domain heme biosynthesis protein</fullName>
    </submittedName>
</protein>
<dbReference type="PROSITE" id="PS51918">
    <property type="entry name" value="RADICAL_SAM"/>
    <property type="match status" value="1"/>
</dbReference>
<dbReference type="InterPro" id="IPR013785">
    <property type="entry name" value="Aldolase_TIM"/>
</dbReference>
<sequence>MLDQPAHTQSEAAEPSSEETVAQRISSRAARVHILTGAVCNNNCVFCMEEDREQRYVTNSQTTDETVTWILSQHEQFEEVCFTSGEPTTNPRLHHWVKMAKDAGARCISMMTNGRALSHEKFARRLMALGMNRFYISIHGHTKKLHEGLTRTPDCFEQTVGGLDMIASFKRYGIELHTSTVITRRNLPHMGEIYRFLRSHGVDQVVFNIMQANGRADTYFDLLFPTYLEIAAVAREFLAEQGKREDPINAVLVDIPLCTTEGMPDVNRGYVEAYVHYEHEDTHGLLSQEILGERTGGKAGELVQIRRSDLDESARHKRAECKTCKYDSVCEGVWGNYLRRRGWDEFVPIPAAGS</sequence>
<evidence type="ECO:0000256" key="1">
    <source>
        <dbReference type="ARBA" id="ARBA00001966"/>
    </source>
</evidence>
<gene>
    <name evidence="7" type="ORF">DB30_06791</name>
</gene>
<evidence type="ECO:0000256" key="3">
    <source>
        <dbReference type="ARBA" id="ARBA00022723"/>
    </source>
</evidence>
<dbReference type="Pfam" id="PF04055">
    <property type="entry name" value="Radical_SAM"/>
    <property type="match status" value="1"/>
</dbReference>
<dbReference type="GO" id="GO:0051536">
    <property type="term" value="F:iron-sulfur cluster binding"/>
    <property type="evidence" value="ECO:0007669"/>
    <property type="project" value="UniProtKB-KW"/>
</dbReference>
<evidence type="ECO:0000313" key="8">
    <source>
        <dbReference type="Proteomes" id="UP000031599"/>
    </source>
</evidence>
<evidence type="ECO:0000259" key="6">
    <source>
        <dbReference type="PROSITE" id="PS51918"/>
    </source>
</evidence>
<dbReference type="GO" id="GO:0046872">
    <property type="term" value="F:metal ion binding"/>
    <property type="evidence" value="ECO:0007669"/>
    <property type="project" value="UniProtKB-KW"/>
</dbReference>
<evidence type="ECO:0000256" key="4">
    <source>
        <dbReference type="ARBA" id="ARBA00023004"/>
    </source>
</evidence>
<dbReference type="SUPFAM" id="SSF102114">
    <property type="entry name" value="Radical SAM enzymes"/>
    <property type="match status" value="1"/>
</dbReference>
<dbReference type="InterPro" id="IPR007197">
    <property type="entry name" value="rSAM"/>
</dbReference>
<keyword evidence="3" id="KW-0479">Metal-binding</keyword>
<keyword evidence="2" id="KW-0949">S-adenosyl-L-methionine</keyword>
<dbReference type="RefSeq" id="WP_052553649.1">
    <property type="nucleotide sequence ID" value="NZ_JMCC02000073.1"/>
</dbReference>
<dbReference type="InterPro" id="IPR058240">
    <property type="entry name" value="rSAM_sf"/>
</dbReference>
<organism evidence="7 8">
    <name type="scientific">Enhygromyxa salina</name>
    <dbReference type="NCBI Taxonomy" id="215803"/>
    <lineage>
        <taxon>Bacteria</taxon>
        <taxon>Pseudomonadati</taxon>
        <taxon>Myxococcota</taxon>
        <taxon>Polyangia</taxon>
        <taxon>Nannocystales</taxon>
        <taxon>Nannocystaceae</taxon>
        <taxon>Enhygromyxa</taxon>
    </lineage>
</organism>
<evidence type="ECO:0000313" key="7">
    <source>
        <dbReference type="EMBL" id="KIG14448.1"/>
    </source>
</evidence>
<evidence type="ECO:0000256" key="2">
    <source>
        <dbReference type="ARBA" id="ARBA00022691"/>
    </source>
</evidence>
<keyword evidence="4" id="KW-0408">Iron</keyword>
<comment type="cofactor">
    <cofactor evidence="1">
        <name>[4Fe-4S] cluster</name>
        <dbReference type="ChEBI" id="CHEBI:49883"/>
    </cofactor>
</comment>
<comment type="caution">
    <text evidence="7">The sequence shown here is derived from an EMBL/GenBank/DDBJ whole genome shotgun (WGS) entry which is preliminary data.</text>
</comment>
<dbReference type="SFLD" id="SFLDG01067">
    <property type="entry name" value="SPASM/twitch_domain_containing"/>
    <property type="match status" value="1"/>
</dbReference>
<dbReference type="GO" id="GO:0003824">
    <property type="term" value="F:catalytic activity"/>
    <property type="evidence" value="ECO:0007669"/>
    <property type="project" value="InterPro"/>
</dbReference>
<evidence type="ECO:0000256" key="5">
    <source>
        <dbReference type="ARBA" id="ARBA00023014"/>
    </source>
</evidence>
<dbReference type="NCBIfam" id="NF038332">
    <property type="entry name" value="rSAM_rare_HxsC4"/>
    <property type="match status" value="1"/>
</dbReference>
<keyword evidence="5" id="KW-0411">Iron-sulfur</keyword>
<dbReference type="AlphaFoldDB" id="A0A0C1ZTR7"/>
<dbReference type="PANTHER" id="PTHR11228:SF7">
    <property type="entry name" value="PQQA PEPTIDE CYCLASE"/>
    <property type="match status" value="1"/>
</dbReference>
<accession>A0A0C1ZTR7</accession>
<dbReference type="InterPro" id="IPR050377">
    <property type="entry name" value="Radical_SAM_PqqE_MftC-like"/>
</dbReference>
<dbReference type="PANTHER" id="PTHR11228">
    <property type="entry name" value="RADICAL SAM DOMAIN PROTEIN"/>
    <property type="match status" value="1"/>
</dbReference>
<dbReference type="SFLD" id="SFLDS00029">
    <property type="entry name" value="Radical_SAM"/>
    <property type="match status" value="1"/>
</dbReference>
<dbReference type="EMBL" id="JMCC02000073">
    <property type="protein sequence ID" value="KIG14448.1"/>
    <property type="molecule type" value="Genomic_DNA"/>
</dbReference>
<reference evidence="7 8" key="1">
    <citation type="submission" date="2014-12" db="EMBL/GenBank/DDBJ databases">
        <title>Genome assembly of Enhygromyxa salina DSM 15201.</title>
        <authorList>
            <person name="Sharma G."/>
            <person name="Subramanian S."/>
        </authorList>
    </citation>
    <scope>NUCLEOTIDE SEQUENCE [LARGE SCALE GENOMIC DNA]</scope>
    <source>
        <strain evidence="7 8">DSM 15201</strain>
    </source>
</reference>
<name>A0A0C1ZTR7_9BACT</name>
<dbReference type="Gene3D" id="3.20.20.70">
    <property type="entry name" value="Aldolase class I"/>
    <property type="match status" value="1"/>
</dbReference>
<dbReference type="Proteomes" id="UP000031599">
    <property type="component" value="Unassembled WGS sequence"/>
</dbReference>
<proteinExistence type="predicted"/>
<feature type="domain" description="Radical SAM core" evidence="6">
    <location>
        <begin position="24"/>
        <end position="249"/>
    </location>
</feature>
<dbReference type="CDD" id="cd01335">
    <property type="entry name" value="Radical_SAM"/>
    <property type="match status" value="1"/>
</dbReference>